<reference evidence="1 3" key="1">
    <citation type="submission" date="2020-02" db="EMBL/GenBank/DDBJ databases">
        <authorList>
            <person name="Ferguson B K."/>
        </authorList>
    </citation>
    <scope>NUCLEOTIDE SEQUENCE [LARGE SCALE GENOMIC DNA]</scope>
</reference>
<organism evidence="1 3">
    <name type="scientific">Nesidiocoris tenuis</name>
    <dbReference type="NCBI Taxonomy" id="355587"/>
    <lineage>
        <taxon>Eukaryota</taxon>
        <taxon>Metazoa</taxon>
        <taxon>Ecdysozoa</taxon>
        <taxon>Arthropoda</taxon>
        <taxon>Hexapoda</taxon>
        <taxon>Insecta</taxon>
        <taxon>Pterygota</taxon>
        <taxon>Neoptera</taxon>
        <taxon>Paraneoptera</taxon>
        <taxon>Hemiptera</taxon>
        <taxon>Heteroptera</taxon>
        <taxon>Panheteroptera</taxon>
        <taxon>Cimicomorpha</taxon>
        <taxon>Miridae</taxon>
        <taxon>Dicyphina</taxon>
        <taxon>Nesidiocoris</taxon>
    </lineage>
</organism>
<gene>
    <name evidence="1" type="ORF">NTEN_LOCUS19454</name>
    <name evidence="2" type="ORF">NTEN_LOCUS19455</name>
</gene>
<dbReference type="EMBL" id="CADCXU010028485">
    <property type="protein sequence ID" value="CAB0015080.1"/>
    <property type="molecule type" value="Genomic_DNA"/>
</dbReference>
<evidence type="ECO:0000313" key="2">
    <source>
        <dbReference type="EMBL" id="CAB0015080.1"/>
    </source>
</evidence>
<protein>
    <submittedName>
        <fullName evidence="1">Uncharacterized protein</fullName>
    </submittedName>
</protein>
<accession>A0A6H5HBI1</accession>
<evidence type="ECO:0000313" key="3">
    <source>
        <dbReference type="Proteomes" id="UP000479000"/>
    </source>
</evidence>
<sequence length="91" mass="9965">MRDDAPIPFSLPVEEAIGVKNNWPLETPPATDIHHAHVGITNNPIKELGDVPKTHSGDYSANPILATTQGKRKYIPGPDISQHCPRLRLPT</sequence>
<keyword evidence="3" id="KW-1185">Reference proteome</keyword>
<dbReference type="Proteomes" id="UP000479000">
    <property type="component" value="Unassembled WGS sequence"/>
</dbReference>
<dbReference type="EMBL" id="CADCXU010028485">
    <property type="protein sequence ID" value="CAB0015079.1"/>
    <property type="molecule type" value="Genomic_DNA"/>
</dbReference>
<dbReference type="AlphaFoldDB" id="A0A6H5HBI1"/>
<evidence type="ECO:0000313" key="1">
    <source>
        <dbReference type="EMBL" id="CAB0015079.1"/>
    </source>
</evidence>
<proteinExistence type="predicted"/>
<name>A0A6H5HBI1_9HEMI</name>